<evidence type="ECO:0000313" key="1">
    <source>
        <dbReference type="EMBL" id="NLD33192.1"/>
    </source>
</evidence>
<dbReference type="EMBL" id="JAAZCD010000314">
    <property type="protein sequence ID" value="NLD33192.1"/>
    <property type="molecule type" value="Genomic_DNA"/>
</dbReference>
<dbReference type="Pfam" id="PF17117">
    <property type="entry name" value="DUF5104"/>
    <property type="match status" value="1"/>
</dbReference>
<comment type="caution">
    <text evidence="1">The sequence shown here is derived from an EMBL/GenBank/DDBJ whole genome shotgun (WGS) entry which is preliminary data.</text>
</comment>
<dbReference type="RefSeq" id="WP_276648767.1">
    <property type="nucleotide sequence ID" value="NZ_JAAZCD010000314.1"/>
</dbReference>
<organism evidence="1 2">
    <name type="scientific">Trichococcus flocculiformis</name>
    <dbReference type="NCBI Taxonomy" id="82803"/>
    <lineage>
        <taxon>Bacteria</taxon>
        <taxon>Bacillati</taxon>
        <taxon>Bacillota</taxon>
        <taxon>Bacilli</taxon>
        <taxon>Lactobacillales</taxon>
        <taxon>Carnobacteriaceae</taxon>
        <taxon>Trichococcus</taxon>
    </lineage>
</organism>
<dbReference type="Gene3D" id="3.10.450.50">
    <property type="match status" value="1"/>
</dbReference>
<reference evidence="1 2" key="1">
    <citation type="journal article" date="2020" name="Biotechnol. Biofuels">
        <title>New insights from the biogas microbiome by comprehensive genome-resolved metagenomics of nearly 1600 species originating from multiple anaerobic digesters.</title>
        <authorList>
            <person name="Campanaro S."/>
            <person name="Treu L."/>
            <person name="Rodriguez-R L.M."/>
            <person name="Kovalovszki A."/>
            <person name="Ziels R.M."/>
            <person name="Maus I."/>
            <person name="Zhu X."/>
            <person name="Kougias P.G."/>
            <person name="Basile A."/>
            <person name="Luo G."/>
            <person name="Schluter A."/>
            <person name="Konstantinidis K.T."/>
            <person name="Angelidaki I."/>
        </authorList>
    </citation>
    <scope>NUCLEOTIDE SEQUENCE [LARGE SCALE GENOMIC DNA]</scope>
    <source>
        <strain evidence="1">AS07pgkLD_105</strain>
    </source>
</reference>
<dbReference type="InterPro" id="IPR031344">
    <property type="entry name" value="DUF5104"/>
</dbReference>
<name>A0A847D813_9LACT</name>
<accession>A0A847D813</accession>
<evidence type="ECO:0000313" key="2">
    <source>
        <dbReference type="Proteomes" id="UP000589373"/>
    </source>
</evidence>
<proteinExistence type="predicted"/>
<dbReference type="AlphaFoldDB" id="A0A847D813"/>
<dbReference type="Proteomes" id="UP000589373">
    <property type="component" value="Unassembled WGS sequence"/>
</dbReference>
<protein>
    <submittedName>
        <fullName evidence="1">DUF5104 domain-containing protein</fullName>
    </submittedName>
</protein>
<sequence length="158" mass="17963">MKKLIPIFLALLLILSISSCKSGYINQSTESRNQAVEILRCLDEEDVEGLKSMFCERVASTHDLDEEITAAMEFYQGKSTSFPDLSIGGGYWTVDGEYEDNHLSYSMRDISTDANMQYDIYTHSYLIYKEDPTCVGMTYLTIIDTETDARVELGEYVK</sequence>
<dbReference type="PROSITE" id="PS51257">
    <property type="entry name" value="PROKAR_LIPOPROTEIN"/>
    <property type="match status" value="1"/>
</dbReference>
<gene>
    <name evidence="1" type="ORF">GX662_13210</name>
</gene>